<feature type="signal peptide" evidence="8">
    <location>
        <begin position="1"/>
        <end position="17"/>
    </location>
</feature>
<feature type="binding site" evidence="7">
    <location>
        <position position="152"/>
    </location>
    <ligand>
        <name>Zn(2+)</name>
        <dbReference type="ChEBI" id="CHEBI:29105"/>
        <note>catalytic</note>
    </ligand>
</feature>
<feature type="chain" id="PRO_5005120635" description="Metalloendopeptidase" evidence="8">
    <location>
        <begin position="18"/>
        <end position="408"/>
    </location>
</feature>
<evidence type="ECO:0000256" key="8">
    <source>
        <dbReference type="RuleBase" id="RU361183"/>
    </source>
</evidence>
<dbReference type="GO" id="GO:0004222">
    <property type="term" value="F:metalloendopeptidase activity"/>
    <property type="evidence" value="ECO:0007669"/>
    <property type="project" value="UniProtKB-UniRule"/>
</dbReference>
<dbReference type="PROSITE" id="PS01186">
    <property type="entry name" value="EGF_2"/>
    <property type="match status" value="1"/>
</dbReference>
<evidence type="ECO:0000313" key="11">
    <source>
        <dbReference type="WBParaSite" id="SSTP_0000965610.1"/>
    </source>
</evidence>
<keyword evidence="5 7" id="KW-0482">Metalloprotease</keyword>
<protein>
    <recommendedName>
        <fullName evidence="8">Metalloendopeptidase</fullName>
        <ecNumber evidence="8">3.4.24.-</ecNumber>
    </recommendedName>
</protein>
<organism evidence="11">
    <name type="scientific">Strongyloides stercoralis</name>
    <name type="common">Threadworm</name>
    <dbReference type="NCBI Taxonomy" id="6248"/>
    <lineage>
        <taxon>Eukaryota</taxon>
        <taxon>Metazoa</taxon>
        <taxon>Ecdysozoa</taxon>
        <taxon>Nematoda</taxon>
        <taxon>Chromadorea</taxon>
        <taxon>Rhabditida</taxon>
        <taxon>Tylenchina</taxon>
        <taxon>Panagrolaimomorpha</taxon>
        <taxon>Strongyloidoidea</taxon>
        <taxon>Strongyloididae</taxon>
        <taxon>Strongyloides</taxon>
    </lineage>
</organism>
<evidence type="ECO:0000256" key="6">
    <source>
        <dbReference type="ARBA" id="ARBA00023157"/>
    </source>
</evidence>
<feature type="domain" description="Peptidase M12A" evidence="9">
    <location>
        <begin position="60"/>
        <end position="255"/>
    </location>
</feature>
<proteinExistence type="predicted"/>
<dbReference type="Gene3D" id="3.40.390.10">
    <property type="entry name" value="Collagenase (Catalytic Domain)"/>
    <property type="match status" value="1"/>
</dbReference>
<evidence type="ECO:0000256" key="7">
    <source>
        <dbReference type="PROSITE-ProRule" id="PRU01211"/>
    </source>
</evidence>
<dbReference type="InterPro" id="IPR000742">
    <property type="entry name" value="EGF"/>
</dbReference>
<dbReference type="PRINTS" id="PR00480">
    <property type="entry name" value="ASTACIN"/>
</dbReference>
<dbReference type="GO" id="GO:0008270">
    <property type="term" value="F:zinc ion binding"/>
    <property type="evidence" value="ECO:0007669"/>
    <property type="project" value="UniProtKB-UniRule"/>
</dbReference>
<dbReference type="PANTHER" id="PTHR10127:SF780">
    <property type="entry name" value="METALLOENDOPEPTIDASE"/>
    <property type="match status" value="1"/>
</dbReference>
<feature type="binding site" evidence="7">
    <location>
        <position position="156"/>
    </location>
    <ligand>
        <name>Zn(2+)</name>
        <dbReference type="ChEBI" id="CHEBI:29105"/>
        <note>catalytic</note>
    </ligand>
</feature>
<reference evidence="11" key="1">
    <citation type="submission" date="2015-08" db="UniProtKB">
        <authorList>
            <consortium name="WormBaseParasite"/>
        </authorList>
    </citation>
    <scope>IDENTIFICATION</scope>
</reference>
<evidence type="ECO:0000256" key="4">
    <source>
        <dbReference type="ARBA" id="ARBA00022833"/>
    </source>
</evidence>
<accession>A0A0K0EJL3</accession>
<dbReference type="InterPro" id="IPR024079">
    <property type="entry name" value="MetalloPept_cat_dom_sf"/>
</dbReference>
<dbReference type="AlphaFoldDB" id="A0A0K0EJL3"/>
<comment type="cofactor">
    <cofactor evidence="7 8">
        <name>Zn(2+)</name>
        <dbReference type="ChEBI" id="CHEBI:29105"/>
    </cofactor>
    <text evidence="7 8">Binds 1 zinc ion per subunit.</text>
</comment>
<dbReference type="InterPro" id="IPR006026">
    <property type="entry name" value="Peptidase_Metallo"/>
</dbReference>
<keyword evidence="8" id="KW-0732">Signal</keyword>
<dbReference type="SMART" id="SM00235">
    <property type="entry name" value="ZnMc"/>
    <property type="match status" value="1"/>
</dbReference>
<keyword evidence="4 7" id="KW-0862">Zinc</keyword>
<evidence type="ECO:0000256" key="2">
    <source>
        <dbReference type="ARBA" id="ARBA00022723"/>
    </source>
</evidence>
<keyword evidence="1 7" id="KW-0645">Protease</keyword>
<sequence>MYLVIVVFCIFFSFINSKTYSNNEFFNKETKLKRSINFINNTLNSFSELNKSMINKRSKRKIRLDKKAKWGLTIFYYIEAPLNPSMISGALKIIELETCIRFIPLKPPLPAASGIYYKYVGECLSDVGKKFEKFWQFIKIGGNCNFPGGILHETFHALGFIHEQCRYDRDLYISVAKNNLPDPNKWDCKRFNNSFVTDYFQPYDYGSIMQYSSYSKGINNGKTIVPLFPHYDNTLGNREYPSFIDTKIINLHYCTKICRKKILCFNNGYQNPNNCNICKCVEGYGGKDCYEFAKPKRGCGKTKILVEDKTSFLKIKGKQNCVYHLLSKRNKLILVKIIAMYMLPNFKIVCSFKNALEVKYLRNKATTGARFCLRLLNIQIKSHTSHVMIYYKSTNPVNFAVLYFKELI</sequence>
<dbReference type="InterPro" id="IPR001506">
    <property type="entry name" value="Peptidase_M12A"/>
</dbReference>
<feature type="disulfide bond" evidence="7">
    <location>
        <begin position="99"/>
        <end position="254"/>
    </location>
</feature>
<dbReference type="SUPFAM" id="SSF55486">
    <property type="entry name" value="Metalloproteases ('zincins'), catalytic domain"/>
    <property type="match status" value="1"/>
</dbReference>
<evidence type="ECO:0000256" key="3">
    <source>
        <dbReference type="ARBA" id="ARBA00022801"/>
    </source>
</evidence>
<dbReference type="GO" id="GO:0006508">
    <property type="term" value="P:proteolysis"/>
    <property type="evidence" value="ECO:0007669"/>
    <property type="project" value="UniProtKB-KW"/>
</dbReference>
<keyword evidence="6 7" id="KW-1015">Disulfide bond</keyword>
<comment type="caution">
    <text evidence="7">Lacks conserved residue(s) required for the propagation of feature annotation.</text>
</comment>
<feature type="active site" evidence="7">
    <location>
        <position position="153"/>
    </location>
</feature>
<keyword evidence="10" id="KW-1185">Reference proteome</keyword>
<dbReference type="Proteomes" id="UP000035681">
    <property type="component" value="Unplaced"/>
</dbReference>
<dbReference type="Pfam" id="PF01400">
    <property type="entry name" value="Astacin"/>
    <property type="match status" value="1"/>
</dbReference>
<dbReference type="EC" id="3.4.24.-" evidence="8"/>
<evidence type="ECO:0000313" key="10">
    <source>
        <dbReference type="Proteomes" id="UP000035681"/>
    </source>
</evidence>
<keyword evidence="3 7" id="KW-0378">Hydrolase</keyword>
<dbReference type="WBParaSite" id="TCONS_00007772.p1">
    <property type="protein sequence ID" value="TCONS_00007772.p1"/>
    <property type="gene ID" value="XLOC_005795"/>
</dbReference>
<dbReference type="PANTHER" id="PTHR10127">
    <property type="entry name" value="DISCOIDIN, CUB, EGF, LAMININ , AND ZINC METALLOPROTEASE DOMAIN CONTAINING"/>
    <property type="match status" value="1"/>
</dbReference>
<keyword evidence="2 7" id="KW-0479">Metal-binding</keyword>
<dbReference type="WBParaSite" id="SSTP_0000965610.1">
    <property type="protein sequence ID" value="SSTP_0000965610.1"/>
    <property type="gene ID" value="SSTP_0000965610"/>
</dbReference>
<dbReference type="PROSITE" id="PS51864">
    <property type="entry name" value="ASTACIN"/>
    <property type="match status" value="1"/>
</dbReference>
<evidence type="ECO:0000256" key="5">
    <source>
        <dbReference type="ARBA" id="ARBA00023049"/>
    </source>
</evidence>
<name>A0A0K0EJL3_STRER</name>
<evidence type="ECO:0000259" key="9">
    <source>
        <dbReference type="PROSITE" id="PS51864"/>
    </source>
</evidence>
<feature type="binding site" evidence="7">
    <location>
        <position position="162"/>
    </location>
    <ligand>
        <name>Zn(2+)</name>
        <dbReference type="ChEBI" id="CHEBI:29105"/>
        <note>catalytic</note>
    </ligand>
</feature>
<evidence type="ECO:0000256" key="1">
    <source>
        <dbReference type="ARBA" id="ARBA00022670"/>
    </source>
</evidence>